<dbReference type="Proteomes" id="UP000233786">
    <property type="component" value="Unassembled WGS sequence"/>
</dbReference>
<dbReference type="Pfam" id="PF09015">
    <property type="entry name" value="NgoMIV_restric"/>
    <property type="match status" value="2"/>
</dbReference>
<dbReference type="InterPro" id="IPR011335">
    <property type="entry name" value="Restrct_endonuc-II-like"/>
</dbReference>
<dbReference type="Gene3D" id="3.40.50.10010">
    <property type="entry name" value="Type-2 restriction enzyme NgoMIV"/>
    <property type="match status" value="2"/>
</dbReference>
<evidence type="ECO:0000313" key="1">
    <source>
        <dbReference type="EMBL" id="PKW14114.1"/>
    </source>
</evidence>
<keyword evidence="2" id="KW-1185">Reference proteome</keyword>
<dbReference type="RefSeq" id="WP_010309026.1">
    <property type="nucleotide sequence ID" value="NZ_CP061007.1"/>
</dbReference>
<dbReference type="EMBL" id="PJNB01000001">
    <property type="protein sequence ID" value="PKW14114.1"/>
    <property type="molecule type" value="Genomic_DNA"/>
</dbReference>
<dbReference type="GO" id="GO:0009307">
    <property type="term" value="P:DNA restriction-modification system"/>
    <property type="evidence" value="ECO:0007669"/>
    <property type="project" value="InterPro"/>
</dbReference>
<evidence type="ECO:0000313" key="2">
    <source>
        <dbReference type="Proteomes" id="UP000233786"/>
    </source>
</evidence>
<organism evidence="1 2">
    <name type="scientific">Saccharopolyspora spinosa</name>
    <dbReference type="NCBI Taxonomy" id="60894"/>
    <lineage>
        <taxon>Bacteria</taxon>
        <taxon>Bacillati</taxon>
        <taxon>Actinomycetota</taxon>
        <taxon>Actinomycetes</taxon>
        <taxon>Pseudonocardiales</taxon>
        <taxon>Pseudonocardiaceae</taxon>
        <taxon>Saccharopolyspora</taxon>
    </lineage>
</organism>
<dbReference type="GO" id="GO:0009036">
    <property type="term" value="F:type II site-specific deoxyribonuclease activity"/>
    <property type="evidence" value="ECO:0007669"/>
    <property type="project" value="InterPro"/>
</dbReference>
<protein>
    <submittedName>
        <fullName evidence="1">NgoMIV restriction enzyme</fullName>
    </submittedName>
</protein>
<sequence length="253" mass="28132">MTAYFAKQLLGWKASRKNKLGWSLVPNSADVDSAESLRLAAGVLDALGVMSGVPSKVPASPGSPLEQCVETDLKHELPRLDVGRHWEVRNGALITEFAQYTHLKAVDALVQENPELRITIGRDYLIRPDVTVALQDLDVLGSPSFLHAAVSCKWTIRSDRVQNIRHEYSQMTRHRRGRQPHLVAVTAEPLPSRLASIARGTGEVDAVYHITYEQLDKAVSNIANEDQKAAWKECVGQHRILPYSTLAKTLARW</sequence>
<dbReference type="STRING" id="994479.GCA_000194155_04415"/>
<reference evidence="1" key="1">
    <citation type="submission" date="2017-12" db="EMBL/GenBank/DDBJ databases">
        <title>Sequencing the genomes of 1000 Actinobacteria strains.</title>
        <authorList>
            <person name="Klenk H.-P."/>
        </authorList>
    </citation>
    <scope>NUCLEOTIDE SEQUENCE [LARGE SCALE GENOMIC DNA]</scope>
    <source>
        <strain evidence="1">DSM 44228</strain>
    </source>
</reference>
<accession>A0A2N3XTU4</accession>
<name>A0A2N3XTU4_SACSN</name>
<gene>
    <name evidence="1" type="ORF">A8926_1704</name>
</gene>
<dbReference type="InterPro" id="IPR037083">
    <property type="entry name" value="NgoMIV_sf"/>
</dbReference>
<proteinExistence type="predicted"/>
<dbReference type="InterPro" id="IPR015105">
    <property type="entry name" value="NgoMIV"/>
</dbReference>
<dbReference type="AlphaFoldDB" id="A0A2N3XTU4"/>
<comment type="caution">
    <text evidence="1">The sequence shown here is derived from an EMBL/GenBank/DDBJ whole genome shotgun (WGS) entry which is preliminary data.</text>
</comment>
<dbReference type="SUPFAM" id="SSF52980">
    <property type="entry name" value="Restriction endonuclease-like"/>
    <property type="match status" value="1"/>
</dbReference>
<dbReference type="CDD" id="cd22340">
    <property type="entry name" value="NgoMIV-like"/>
    <property type="match status" value="1"/>
</dbReference>
<dbReference type="OrthoDB" id="5504137at2"/>